<keyword evidence="14" id="KW-0443">Lipid metabolism</keyword>
<evidence type="ECO:0000256" key="9">
    <source>
        <dbReference type="ARBA" id="ARBA00022516"/>
    </source>
</evidence>
<evidence type="ECO:0000256" key="12">
    <source>
        <dbReference type="ARBA" id="ARBA00022695"/>
    </source>
</evidence>
<accession>E0NM44</accession>
<evidence type="ECO:0000256" key="13">
    <source>
        <dbReference type="ARBA" id="ARBA00022989"/>
    </source>
</evidence>
<feature type="transmembrane region" description="Helical" evidence="19">
    <location>
        <begin position="132"/>
        <end position="150"/>
    </location>
</feature>
<keyword evidence="15 19" id="KW-0472">Membrane</keyword>
<evidence type="ECO:0000256" key="18">
    <source>
        <dbReference type="RuleBase" id="RU003938"/>
    </source>
</evidence>
<dbReference type="HOGENOM" id="CLU_037294_3_3_9"/>
<evidence type="ECO:0000256" key="11">
    <source>
        <dbReference type="ARBA" id="ARBA00022692"/>
    </source>
</evidence>
<dbReference type="PROSITE" id="PS01315">
    <property type="entry name" value="CDS"/>
    <property type="match status" value="1"/>
</dbReference>
<dbReference type="GO" id="GO:0016024">
    <property type="term" value="P:CDP-diacylglycerol biosynthetic process"/>
    <property type="evidence" value="ECO:0007669"/>
    <property type="project" value="UniProtKB-UniPathway"/>
</dbReference>
<keyword evidence="12 18" id="KW-0548">Nucleotidyltransferase</keyword>
<comment type="catalytic activity">
    <reaction evidence="1 18">
        <text>a 1,2-diacyl-sn-glycero-3-phosphate + CTP + H(+) = a CDP-1,2-diacyl-sn-glycerol + diphosphate</text>
        <dbReference type="Rhea" id="RHEA:16229"/>
        <dbReference type="ChEBI" id="CHEBI:15378"/>
        <dbReference type="ChEBI" id="CHEBI:33019"/>
        <dbReference type="ChEBI" id="CHEBI:37563"/>
        <dbReference type="ChEBI" id="CHEBI:58332"/>
        <dbReference type="ChEBI" id="CHEBI:58608"/>
        <dbReference type="EC" id="2.7.7.41"/>
    </reaction>
</comment>
<comment type="similarity">
    <text evidence="5 18">Belongs to the CDS family.</text>
</comment>
<feature type="transmembrane region" description="Helical" evidence="19">
    <location>
        <begin position="56"/>
        <end position="73"/>
    </location>
</feature>
<keyword evidence="10 18" id="KW-0808">Transferase</keyword>
<comment type="pathway">
    <text evidence="3 18">Phospholipid metabolism; CDP-diacylglycerol biosynthesis; CDP-diacylglycerol from sn-glycerol 3-phosphate: step 3/3.</text>
</comment>
<sequence>MKNFVTRSITAVVGVILLYFIIKNSGIYLSTAILFMSIVGIYEIKNCFKNINININAYLLYIFTVFLFLIRSVPKFEVMASFEYVFILIIMLISFVLDLDINRNMDDSVYTVFSYIYIPVIFDLLYKMNNIYLVLVFIMAFATDTFAYLVGITMGRHKLIPSISPKKSVEGAIGGVVGAVILGCTWLNYNDFKLDILTVIFLIFTSISSQLGDLIASKIKRVAGIKDYGNIFPGHGGVLDRFDSILDVTVIIFLFSKVMEVL</sequence>
<gene>
    <name evidence="20" type="primary">cdsA</name>
    <name evidence="20" type="ORF">HMPREF9225_1233</name>
</gene>
<evidence type="ECO:0000256" key="5">
    <source>
        <dbReference type="ARBA" id="ARBA00010185"/>
    </source>
</evidence>
<keyword evidence="16" id="KW-0594">Phospholipid biosynthesis</keyword>
<dbReference type="Proteomes" id="UP000003280">
    <property type="component" value="Unassembled WGS sequence"/>
</dbReference>
<comment type="pathway">
    <text evidence="4">Lipid metabolism.</text>
</comment>
<reference evidence="20 21" key="1">
    <citation type="submission" date="2010-07" db="EMBL/GenBank/DDBJ databases">
        <authorList>
            <person name="Muzny D."/>
            <person name="Qin X."/>
            <person name="Deng J."/>
            <person name="Jiang H."/>
            <person name="Liu Y."/>
            <person name="Qu J."/>
            <person name="Song X.-Z."/>
            <person name="Zhang L."/>
            <person name="Thornton R."/>
            <person name="Coyle M."/>
            <person name="Francisco L."/>
            <person name="Jackson L."/>
            <person name="Javaid M."/>
            <person name="Korchina V."/>
            <person name="Kovar C."/>
            <person name="Mata R."/>
            <person name="Mathew T."/>
            <person name="Ngo R."/>
            <person name="Nguyen L."/>
            <person name="Nguyen N."/>
            <person name="Okwuonu G."/>
            <person name="Ongeri F."/>
            <person name="Pham C."/>
            <person name="Simmons D."/>
            <person name="Wilczek-Boney K."/>
            <person name="Hale W."/>
            <person name="Jakkamsetti A."/>
            <person name="Pham P."/>
            <person name="Ruth R."/>
            <person name="San Lucas F."/>
            <person name="Warren J."/>
            <person name="Zhang J."/>
            <person name="Zhao Z."/>
            <person name="Zhou C."/>
            <person name="Zhu D."/>
            <person name="Lee S."/>
            <person name="Bess C."/>
            <person name="Blankenburg K."/>
            <person name="Forbes L."/>
            <person name="Fu Q."/>
            <person name="Gubbala S."/>
            <person name="Hirani K."/>
            <person name="Jayaseelan J.C."/>
            <person name="Lara F."/>
            <person name="Munidasa M."/>
            <person name="Palculict T."/>
            <person name="Patil S."/>
            <person name="Pu L.-L."/>
            <person name="Saada N."/>
            <person name="Tang L."/>
            <person name="Weissenberger G."/>
            <person name="Zhu Y."/>
            <person name="Hemphill L."/>
            <person name="Shang Y."/>
            <person name="Youmans B."/>
            <person name="Ayvaz T."/>
            <person name="Ross M."/>
            <person name="Santibanez J."/>
            <person name="Aqrawi P."/>
            <person name="Gross S."/>
            <person name="Joshi V."/>
            <person name="Fowler G."/>
            <person name="Nazareth L."/>
            <person name="Reid J."/>
            <person name="Worley K."/>
            <person name="Petrosino J."/>
            <person name="Highlander S."/>
            <person name="Gibbs R."/>
        </authorList>
    </citation>
    <scope>NUCLEOTIDE SEQUENCE [LARGE SCALE GENOMIC DNA]</scope>
    <source>
        <strain evidence="20 21">ATCC BAA-1640</strain>
    </source>
</reference>
<dbReference type="EMBL" id="AEEH01000044">
    <property type="protein sequence ID" value="EFM25099.1"/>
    <property type="molecule type" value="Genomic_DNA"/>
</dbReference>
<evidence type="ECO:0000256" key="17">
    <source>
        <dbReference type="ARBA" id="ARBA00023264"/>
    </source>
</evidence>
<feature type="transmembrane region" description="Helical" evidence="19">
    <location>
        <begin position="171"/>
        <end position="190"/>
    </location>
</feature>
<dbReference type="GO" id="GO:0004605">
    <property type="term" value="F:phosphatidate cytidylyltransferase activity"/>
    <property type="evidence" value="ECO:0007669"/>
    <property type="project" value="UniProtKB-EC"/>
</dbReference>
<keyword evidence="13 19" id="KW-1133">Transmembrane helix</keyword>
<evidence type="ECO:0000256" key="2">
    <source>
        <dbReference type="ARBA" id="ARBA00004651"/>
    </source>
</evidence>
<keyword evidence="9" id="KW-0444">Lipid biosynthesis</keyword>
<dbReference type="AlphaFoldDB" id="E0NM44"/>
<dbReference type="EC" id="2.7.7.41" evidence="6 18"/>
<evidence type="ECO:0000256" key="7">
    <source>
        <dbReference type="ARBA" id="ARBA00019373"/>
    </source>
</evidence>
<name>E0NM44_9FIRM</name>
<dbReference type="GO" id="GO:0005886">
    <property type="term" value="C:plasma membrane"/>
    <property type="evidence" value="ECO:0007669"/>
    <property type="project" value="UniProtKB-SubCell"/>
</dbReference>
<evidence type="ECO:0000256" key="8">
    <source>
        <dbReference type="ARBA" id="ARBA00022475"/>
    </source>
</evidence>
<dbReference type="Pfam" id="PF01148">
    <property type="entry name" value="CTP_transf_1"/>
    <property type="match status" value="1"/>
</dbReference>
<evidence type="ECO:0000256" key="14">
    <source>
        <dbReference type="ARBA" id="ARBA00023098"/>
    </source>
</evidence>
<evidence type="ECO:0000313" key="20">
    <source>
        <dbReference type="EMBL" id="EFM25099.1"/>
    </source>
</evidence>
<evidence type="ECO:0000313" key="21">
    <source>
        <dbReference type="Proteomes" id="UP000003280"/>
    </source>
</evidence>
<comment type="subcellular location">
    <subcellularLocation>
        <location evidence="2">Cell membrane</location>
        <topology evidence="2">Multi-pass membrane protein</topology>
    </subcellularLocation>
</comment>
<evidence type="ECO:0000256" key="3">
    <source>
        <dbReference type="ARBA" id="ARBA00005119"/>
    </source>
</evidence>
<feature type="transmembrane region" description="Helical" evidence="19">
    <location>
        <begin position="79"/>
        <end position="97"/>
    </location>
</feature>
<evidence type="ECO:0000256" key="1">
    <source>
        <dbReference type="ARBA" id="ARBA00001698"/>
    </source>
</evidence>
<evidence type="ECO:0000256" key="19">
    <source>
        <dbReference type="SAM" id="Phobius"/>
    </source>
</evidence>
<proteinExistence type="inferred from homology"/>
<dbReference type="eggNOG" id="COG4589">
    <property type="taxonomic scope" value="Bacteria"/>
</dbReference>
<keyword evidence="21" id="KW-1185">Reference proteome</keyword>
<evidence type="ECO:0000256" key="16">
    <source>
        <dbReference type="ARBA" id="ARBA00023209"/>
    </source>
</evidence>
<feature type="transmembrane region" description="Helical" evidence="19">
    <location>
        <begin position="27"/>
        <end position="44"/>
    </location>
</feature>
<comment type="caution">
    <text evidence="20">The sequence shown here is derived from an EMBL/GenBank/DDBJ whole genome shotgun (WGS) entry which is preliminary data.</text>
</comment>
<protein>
    <recommendedName>
        <fullName evidence="7 18">Phosphatidate cytidylyltransferase</fullName>
        <ecNumber evidence="6 18">2.7.7.41</ecNumber>
    </recommendedName>
</protein>
<feature type="transmembrane region" description="Helical" evidence="19">
    <location>
        <begin position="196"/>
        <end position="216"/>
    </location>
</feature>
<dbReference type="InterPro" id="IPR000374">
    <property type="entry name" value="PC_trans"/>
</dbReference>
<organism evidence="20 21">
    <name type="scientific">Peptoniphilus duerdenii ATCC BAA-1640</name>
    <dbReference type="NCBI Taxonomy" id="862517"/>
    <lineage>
        <taxon>Bacteria</taxon>
        <taxon>Bacillati</taxon>
        <taxon>Bacillota</taxon>
        <taxon>Tissierellia</taxon>
        <taxon>Tissierellales</taxon>
        <taxon>Peptoniphilaceae</taxon>
        <taxon>Peptoniphilus</taxon>
    </lineage>
</organism>
<evidence type="ECO:0000256" key="4">
    <source>
        <dbReference type="ARBA" id="ARBA00005189"/>
    </source>
</evidence>
<dbReference type="RefSeq" id="WP_008902047.1">
    <property type="nucleotide sequence ID" value="NZ_GL397071.1"/>
</dbReference>
<keyword evidence="8" id="KW-1003">Cell membrane</keyword>
<dbReference type="UniPathway" id="UPA00557">
    <property type="reaction ID" value="UER00614"/>
</dbReference>
<feature type="transmembrane region" description="Helical" evidence="19">
    <location>
        <begin position="5"/>
        <end position="21"/>
    </location>
</feature>
<feature type="transmembrane region" description="Helical" evidence="19">
    <location>
        <begin position="109"/>
        <end position="126"/>
    </location>
</feature>
<evidence type="ECO:0000256" key="6">
    <source>
        <dbReference type="ARBA" id="ARBA00012487"/>
    </source>
</evidence>
<dbReference type="PANTHER" id="PTHR46382">
    <property type="entry name" value="PHOSPHATIDATE CYTIDYLYLTRANSFERASE"/>
    <property type="match status" value="1"/>
</dbReference>
<keyword evidence="17" id="KW-1208">Phospholipid metabolism</keyword>
<dbReference type="STRING" id="862517.HMPREF9225_1233"/>
<keyword evidence="11 18" id="KW-0812">Transmembrane</keyword>
<dbReference type="PANTHER" id="PTHR46382:SF1">
    <property type="entry name" value="PHOSPHATIDATE CYTIDYLYLTRANSFERASE"/>
    <property type="match status" value="1"/>
</dbReference>
<dbReference type="OrthoDB" id="9799199at2"/>
<evidence type="ECO:0000256" key="15">
    <source>
        <dbReference type="ARBA" id="ARBA00023136"/>
    </source>
</evidence>
<evidence type="ECO:0000256" key="10">
    <source>
        <dbReference type="ARBA" id="ARBA00022679"/>
    </source>
</evidence>